<dbReference type="InterPro" id="IPR036866">
    <property type="entry name" value="RibonucZ/Hydroxyglut_hydro"/>
</dbReference>
<organism evidence="4 5">
    <name type="scientific">Hyphococcus luteus</name>
    <dbReference type="NCBI Taxonomy" id="2058213"/>
    <lineage>
        <taxon>Bacteria</taxon>
        <taxon>Pseudomonadati</taxon>
        <taxon>Pseudomonadota</taxon>
        <taxon>Alphaproteobacteria</taxon>
        <taxon>Parvularculales</taxon>
        <taxon>Parvularculaceae</taxon>
        <taxon>Hyphococcus</taxon>
    </lineage>
</organism>
<proteinExistence type="predicted"/>
<name>A0A2S7K3D4_9PROT</name>
<dbReference type="EMBL" id="PJCH01000010">
    <property type="protein sequence ID" value="PQA87013.1"/>
    <property type="molecule type" value="Genomic_DNA"/>
</dbReference>
<dbReference type="GO" id="GO:0004521">
    <property type="term" value="F:RNA endonuclease activity"/>
    <property type="evidence" value="ECO:0007669"/>
    <property type="project" value="TreeGrafter"/>
</dbReference>
<dbReference type="InterPro" id="IPR050698">
    <property type="entry name" value="MBL"/>
</dbReference>
<dbReference type="SMART" id="SM00849">
    <property type="entry name" value="Lactamase_B"/>
    <property type="match status" value="1"/>
</dbReference>
<sequence length="530" mass="58898">MSMRMKFCGAAGTVTGSCYWIEHDKGAFIVDCGMFQGSKTLKELNYGDFPFPADKADFLLITHAHIDHSGLVPKLMGNGFHGKAFATDGTKDLLQFMLPDSGYIQEMEVSYLNRRNAQRGRDPVDPIYTSEDGEAAAKKIIAKDYQRWFEPGPGVRARFWNAGHILGAASIEIEIETGDSDERVMRMLFSGDIGPEHKLFHPDPDAPSNLDYVICESTYGARKRPSLPPKKRRDLLGGIVNKAMGRGGVLVIPAFSVERTQELLADLSSLMRHDKIKESLVFLDSPLAIKATGAFKRHADELEDLGEDGDLFDNPAFHFTASVDESKAINNYENGVIIIAASGMCDAGRIRHHLKRRLWDEKNTVLLTGYQAPGTLGSILESGARSVRIQGEEILVNAHIQSIDFYSGHVDADGLFDWMMARKPVTRGVFLTHGEMEGSTALRDRLIAAGFDEDRVMIPRLDDEVDLLGHDGLAMRAGPRRLAHKDVVDLDWHNDLAQLSLDIRDALEGAADERSRNVILRRLRRALENE</sequence>
<dbReference type="PANTHER" id="PTHR11203:SF37">
    <property type="entry name" value="INTEGRATOR COMPLEX SUBUNIT 11"/>
    <property type="match status" value="1"/>
</dbReference>
<comment type="caution">
    <text evidence="4">The sequence shown here is derived from an EMBL/GenBank/DDBJ whole genome shotgun (WGS) entry which is preliminary data.</text>
</comment>
<dbReference type="Gene3D" id="3.40.50.10890">
    <property type="match status" value="1"/>
</dbReference>
<dbReference type="PANTHER" id="PTHR11203">
    <property type="entry name" value="CLEAVAGE AND POLYADENYLATION SPECIFICITY FACTOR FAMILY MEMBER"/>
    <property type="match status" value="1"/>
</dbReference>
<evidence type="ECO:0000259" key="3">
    <source>
        <dbReference type="SMART" id="SM01027"/>
    </source>
</evidence>
<evidence type="ECO:0000313" key="5">
    <source>
        <dbReference type="Proteomes" id="UP000239504"/>
    </source>
</evidence>
<dbReference type="AlphaFoldDB" id="A0A2S7K3D4"/>
<evidence type="ECO:0000313" key="4">
    <source>
        <dbReference type="EMBL" id="PQA87013.1"/>
    </source>
</evidence>
<dbReference type="Proteomes" id="UP000239504">
    <property type="component" value="Unassembled WGS sequence"/>
</dbReference>
<dbReference type="Gene3D" id="3.60.15.10">
    <property type="entry name" value="Ribonuclease Z/Hydroxyacylglutathione hydrolase-like"/>
    <property type="match status" value="1"/>
</dbReference>
<dbReference type="OrthoDB" id="9803916at2"/>
<dbReference type="SMART" id="SM01027">
    <property type="entry name" value="Beta-Casp"/>
    <property type="match status" value="1"/>
</dbReference>
<keyword evidence="1 4" id="KW-0378">Hydrolase</keyword>
<evidence type="ECO:0000256" key="1">
    <source>
        <dbReference type="ARBA" id="ARBA00022801"/>
    </source>
</evidence>
<gene>
    <name evidence="4" type="ORF">CW354_13215</name>
</gene>
<dbReference type="InterPro" id="IPR011108">
    <property type="entry name" value="RMMBL"/>
</dbReference>
<reference evidence="4 5" key="1">
    <citation type="submission" date="2017-12" db="EMBL/GenBank/DDBJ databases">
        <authorList>
            <person name="Hurst M.R.H."/>
        </authorList>
    </citation>
    <scope>NUCLEOTIDE SEQUENCE [LARGE SCALE GENOMIC DNA]</scope>
    <source>
        <strain evidence="4 5">SY-3-19</strain>
    </source>
</reference>
<dbReference type="Pfam" id="PF10996">
    <property type="entry name" value="Beta-Casp"/>
    <property type="match status" value="1"/>
</dbReference>
<dbReference type="GO" id="GO:0016787">
    <property type="term" value="F:hydrolase activity"/>
    <property type="evidence" value="ECO:0007669"/>
    <property type="project" value="UniProtKB-KW"/>
</dbReference>
<dbReference type="InterPro" id="IPR022712">
    <property type="entry name" value="Beta_Casp"/>
</dbReference>
<feature type="domain" description="Metallo-beta-lactamase" evidence="2">
    <location>
        <begin position="15"/>
        <end position="239"/>
    </location>
</feature>
<evidence type="ECO:0000259" key="2">
    <source>
        <dbReference type="SMART" id="SM00849"/>
    </source>
</evidence>
<dbReference type="SUPFAM" id="SSF56281">
    <property type="entry name" value="Metallo-hydrolase/oxidoreductase"/>
    <property type="match status" value="1"/>
</dbReference>
<dbReference type="InterPro" id="IPR001279">
    <property type="entry name" value="Metallo-B-lactamas"/>
</dbReference>
<dbReference type="Pfam" id="PF07521">
    <property type="entry name" value="RMMBL"/>
    <property type="match status" value="1"/>
</dbReference>
<dbReference type="Pfam" id="PF00753">
    <property type="entry name" value="Lactamase_B"/>
    <property type="match status" value="1"/>
</dbReference>
<dbReference type="RefSeq" id="WP_104830571.1">
    <property type="nucleotide sequence ID" value="NZ_PJCH01000010.1"/>
</dbReference>
<accession>A0A2S7K3D4</accession>
<feature type="domain" description="Beta-Casp" evidence="3">
    <location>
        <begin position="260"/>
        <end position="380"/>
    </location>
</feature>
<dbReference type="PROSITE" id="PS51257">
    <property type="entry name" value="PROKAR_LIPOPROTEIN"/>
    <property type="match status" value="1"/>
</dbReference>
<protein>
    <submittedName>
        <fullName evidence="4">MBL fold metallo-hydrolase</fullName>
    </submittedName>
</protein>
<keyword evidence="5" id="KW-1185">Reference proteome</keyword>
<dbReference type="CDD" id="cd16295">
    <property type="entry name" value="TTHA0252-CPSF-like_MBL-fold"/>
    <property type="match status" value="1"/>
</dbReference>